<dbReference type="InterPro" id="IPR002867">
    <property type="entry name" value="IBR_dom"/>
</dbReference>
<protein>
    <recommendedName>
        <fullName evidence="13">RING-type domain-containing protein</fullName>
    </recommendedName>
</protein>
<name>A0AAD7IUF9_9AGAR</name>
<evidence type="ECO:0000313" key="12">
    <source>
        <dbReference type="Proteomes" id="UP001215280"/>
    </source>
</evidence>
<dbReference type="SUPFAM" id="SSF57850">
    <property type="entry name" value="RING/U-box"/>
    <property type="match status" value="2"/>
</dbReference>
<dbReference type="Gene3D" id="1.20.120.1750">
    <property type="match status" value="1"/>
</dbReference>
<dbReference type="PANTHER" id="PTHR22770">
    <property type="entry name" value="UBIQUITIN CONJUGATING ENZYME 7 INTERACTING PROTEIN-RELATED"/>
    <property type="match status" value="1"/>
</dbReference>
<evidence type="ECO:0000259" key="9">
    <source>
        <dbReference type="PROSITE" id="PS50089"/>
    </source>
</evidence>
<gene>
    <name evidence="11" type="ORF">DFH07DRAFT_746063</name>
</gene>
<dbReference type="GO" id="GO:0043130">
    <property type="term" value="F:ubiquitin binding"/>
    <property type="evidence" value="ECO:0007669"/>
    <property type="project" value="TreeGrafter"/>
</dbReference>
<evidence type="ECO:0000313" key="11">
    <source>
        <dbReference type="EMBL" id="KAJ7750690.1"/>
    </source>
</evidence>
<comment type="pathway">
    <text evidence="1">Protein modification; protein ubiquitination.</text>
</comment>
<dbReference type="Gene3D" id="3.30.40.10">
    <property type="entry name" value="Zinc/RING finger domain, C3HC4 (zinc finger)"/>
    <property type="match status" value="1"/>
</dbReference>
<comment type="caution">
    <text evidence="11">The sequence shown here is derived from an EMBL/GenBank/DDBJ whole genome shotgun (WGS) entry which is preliminary data.</text>
</comment>
<evidence type="ECO:0000256" key="5">
    <source>
        <dbReference type="ARBA" id="ARBA00022771"/>
    </source>
</evidence>
<evidence type="ECO:0000256" key="2">
    <source>
        <dbReference type="ARBA" id="ARBA00022679"/>
    </source>
</evidence>
<evidence type="ECO:0000256" key="8">
    <source>
        <dbReference type="PROSITE-ProRule" id="PRU00175"/>
    </source>
</evidence>
<dbReference type="InterPro" id="IPR044066">
    <property type="entry name" value="TRIAD_supradom"/>
</dbReference>
<dbReference type="GO" id="GO:0008270">
    <property type="term" value="F:zinc ion binding"/>
    <property type="evidence" value="ECO:0007669"/>
    <property type="project" value="UniProtKB-KW"/>
</dbReference>
<dbReference type="GO" id="GO:0000151">
    <property type="term" value="C:ubiquitin ligase complex"/>
    <property type="evidence" value="ECO:0007669"/>
    <property type="project" value="TreeGrafter"/>
</dbReference>
<evidence type="ECO:0000256" key="4">
    <source>
        <dbReference type="ARBA" id="ARBA00022737"/>
    </source>
</evidence>
<evidence type="ECO:0000256" key="3">
    <source>
        <dbReference type="ARBA" id="ARBA00022723"/>
    </source>
</evidence>
<evidence type="ECO:0000256" key="7">
    <source>
        <dbReference type="ARBA" id="ARBA00022833"/>
    </source>
</evidence>
<dbReference type="Pfam" id="PF01485">
    <property type="entry name" value="IBR"/>
    <property type="match status" value="1"/>
</dbReference>
<dbReference type="PANTHER" id="PTHR22770:SF13">
    <property type="entry name" value="RING-TYPE DOMAIN-CONTAINING PROTEIN"/>
    <property type="match status" value="1"/>
</dbReference>
<keyword evidence="12" id="KW-1185">Reference proteome</keyword>
<keyword evidence="4" id="KW-0677">Repeat</keyword>
<dbReference type="EMBL" id="JARJLG010000081">
    <property type="protein sequence ID" value="KAJ7750690.1"/>
    <property type="molecule type" value="Genomic_DNA"/>
</dbReference>
<proteinExistence type="predicted"/>
<dbReference type="GO" id="GO:0004842">
    <property type="term" value="F:ubiquitin-protein transferase activity"/>
    <property type="evidence" value="ECO:0007669"/>
    <property type="project" value="TreeGrafter"/>
</dbReference>
<evidence type="ECO:0008006" key="13">
    <source>
        <dbReference type="Google" id="ProtNLM"/>
    </source>
</evidence>
<dbReference type="PROSITE" id="PS50089">
    <property type="entry name" value="ZF_RING_2"/>
    <property type="match status" value="1"/>
</dbReference>
<dbReference type="InterPro" id="IPR051628">
    <property type="entry name" value="LUBAC_E3_Ligases"/>
</dbReference>
<dbReference type="CDD" id="cd22584">
    <property type="entry name" value="Rcat_RBR_unk"/>
    <property type="match status" value="1"/>
</dbReference>
<reference evidence="11" key="1">
    <citation type="submission" date="2023-03" db="EMBL/GenBank/DDBJ databases">
        <title>Massive genome expansion in bonnet fungi (Mycena s.s.) driven by repeated elements and novel gene families across ecological guilds.</title>
        <authorList>
            <consortium name="Lawrence Berkeley National Laboratory"/>
            <person name="Harder C.B."/>
            <person name="Miyauchi S."/>
            <person name="Viragh M."/>
            <person name="Kuo A."/>
            <person name="Thoen E."/>
            <person name="Andreopoulos B."/>
            <person name="Lu D."/>
            <person name="Skrede I."/>
            <person name="Drula E."/>
            <person name="Henrissat B."/>
            <person name="Morin E."/>
            <person name="Kohler A."/>
            <person name="Barry K."/>
            <person name="LaButti K."/>
            <person name="Morin E."/>
            <person name="Salamov A."/>
            <person name="Lipzen A."/>
            <person name="Mereny Z."/>
            <person name="Hegedus B."/>
            <person name="Baldrian P."/>
            <person name="Stursova M."/>
            <person name="Weitz H."/>
            <person name="Taylor A."/>
            <person name="Grigoriev I.V."/>
            <person name="Nagy L.G."/>
            <person name="Martin F."/>
            <person name="Kauserud H."/>
        </authorList>
    </citation>
    <scope>NUCLEOTIDE SEQUENCE</scope>
    <source>
        <strain evidence="11">CBHHK188m</strain>
    </source>
</reference>
<sequence>MHWDHTQQTSDESVVAAKVQRLFDDEDRCLHAERVALQVQRFQCIACLEECPEDDLAPIHSCVHTFCRTCLRDHVVSELTQKILPTFCPQCKGTDVRHNLGYITSDLVKTLGLTGEQYQVFEELELIPLVTFLECPKCKEPLFVDRQEYEAGVFLVCPLEGCNHAWCRICGKTIVDLVTPAHECAGEAELHALMERQGWKYCPGCQTPYEKIEGCNHMQCSSPGCGTHFCYKCGEVIVRSAPAQETNEAIRAHYRRCTQFEYPEVV</sequence>
<keyword evidence="2" id="KW-0808">Transferase</keyword>
<keyword evidence="5 8" id="KW-0863">Zinc-finger</keyword>
<feature type="domain" description="RING-type" evidence="9">
    <location>
        <begin position="44"/>
        <end position="92"/>
    </location>
</feature>
<dbReference type="AlphaFoldDB" id="A0AAD7IUF9"/>
<organism evidence="11 12">
    <name type="scientific">Mycena maculata</name>
    <dbReference type="NCBI Taxonomy" id="230809"/>
    <lineage>
        <taxon>Eukaryota</taxon>
        <taxon>Fungi</taxon>
        <taxon>Dikarya</taxon>
        <taxon>Basidiomycota</taxon>
        <taxon>Agaricomycotina</taxon>
        <taxon>Agaricomycetes</taxon>
        <taxon>Agaricomycetidae</taxon>
        <taxon>Agaricales</taxon>
        <taxon>Marasmiineae</taxon>
        <taxon>Mycenaceae</taxon>
        <taxon>Mycena</taxon>
    </lineage>
</organism>
<dbReference type="GO" id="GO:0043161">
    <property type="term" value="P:proteasome-mediated ubiquitin-dependent protein catabolic process"/>
    <property type="evidence" value="ECO:0007669"/>
    <property type="project" value="TreeGrafter"/>
</dbReference>
<evidence type="ECO:0000259" key="10">
    <source>
        <dbReference type="PROSITE" id="PS51873"/>
    </source>
</evidence>
<evidence type="ECO:0000256" key="6">
    <source>
        <dbReference type="ARBA" id="ARBA00022786"/>
    </source>
</evidence>
<keyword evidence="3" id="KW-0479">Metal-binding</keyword>
<dbReference type="GO" id="GO:0097039">
    <property type="term" value="P:protein linear polyubiquitination"/>
    <property type="evidence" value="ECO:0007669"/>
    <property type="project" value="TreeGrafter"/>
</dbReference>
<dbReference type="PROSITE" id="PS51873">
    <property type="entry name" value="TRIAD"/>
    <property type="match status" value="1"/>
</dbReference>
<feature type="domain" description="RING-type" evidence="10">
    <location>
        <begin position="40"/>
        <end position="261"/>
    </location>
</feature>
<dbReference type="InterPro" id="IPR001841">
    <property type="entry name" value="Znf_RING"/>
</dbReference>
<dbReference type="Proteomes" id="UP001215280">
    <property type="component" value="Unassembled WGS sequence"/>
</dbReference>
<keyword evidence="6" id="KW-0833">Ubl conjugation pathway</keyword>
<evidence type="ECO:0000256" key="1">
    <source>
        <dbReference type="ARBA" id="ARBA00004906"/>
    </source>
</evidence>
<dbReference type="SMART" id="SM00184">
    <property type="entry name" value="RING"/>
    <property type="match status" value="2"/>
</dbReference>
<dbReference type="InterPro" id="IPR017907">
    <property type="entry name" value="Znf_RING_CS"/>
</dbReference>
<keyword evidence="7" id="KW-0862">Zinc</keyword>
<accession>A0AAD7IUF9</accession>
<dbReference type="InterPro" id="IPR013083">
    <property type="entry name" value="Znf_RING/FYVE/PHD"/>
</dbReference>
<dbReference type="PROSITE" id="PS00518">
    <property type="entry name" value="ZF_RING_1"/>
    <property type="match status" value="1"/>
</dbReference>